<keyword evidence="5" id="KW-0221">Differentiation</keyword>
<protein>
    <recommendedName>
        <fullName evidence="3">Protein TOPAZ1</fullName>
    </recommendedName>
    <alternativeName>
        <fullName evidence="7">Testis- and ovary-specific PAZ domain-containing protein 1</fullName>
    </alternativeName>
</protein>
<dbReference type="InParanoid" id="A0A6J0U3A4"/>
<keyword evidence="6" id="KW-0744">Spermatogenesis</keyword>
<evidence type="ECO:0000256" key="7">
    <source>
        <dbReference type="ARBA" id="ARBA00031943"/>
    </source>
</evidence>
<evidence type="ECO:0000256" key="1">
    <source>
        <dbReference type="ARBA" id="ARBA00002132"/>
    </source>
</evidence>
<proteinExistence type="predicted"/>
<evidence type="ECO:0000256" key="8">
    <source>
        <dbReference type="SAM" id="MobiDB-lite"/>
    </source>
</evidence>
<sequence>MAVEYKHVVDINLEDKKFLMERKKLKDALGGHKQTASIVTLQNTLASQASKKRGSTPMKVELHRTNITIEKNCMNSLLEPEQITKNCVVATESLRKKLRHSLVKSEHYKEDVHKEDRSSVVELKSQKVTSSLQESSSCSLSEQEPQQKTWNLRKTAGPIFPEQKASKNQDKNKKTKRRGRHSIQHFSRLKCKGKKNCKSQLPIPENCSGNPVKARWSSVSHFSGNLETTKLSSRLDRTQRQANSSVLRLTELQEPERKTHDFSVALTITDFLESVEVTKQKSRCLLKCVENHEEIKKCRSGVEKEMHRMITRGFLKSKLCENNSKKLNWKPKMYVSEIPDRKKDVFANSVVTEQAADCFTEDVLVTRIGSDSKQQIGGKEEFLTSTELKKESRTSRKQTLEVSNIQLGKLSETVFGISQDCSIQNFLEQSAHHPVSKSDETENKDPVSLSFGKVSETNCALTNTKCPQLLDLKVSEKKSGVHQDEKVECLSKHGGLPHRVERIPVVRLHDCCYIKALLKPTGIKTIQNYRDHFRSLHVVHDQGKVLPPSRGMGQNDSNSSSDVVQPGRYVPEKSILVKKEMCQNSNKLSEYQNGKRFRESKRCVDKKPTKKIRISKKLEKSIVQNVFTSTNIQGQCILQIKEEPDTLGSSVLETVKCDEATCLSSLDCIPDFQEQCPQTLQNQIVNLLNSEKMRETHLVTCNTSNFEKSAVLRRRKNVLELESTEPQTEFSSKVTDTNSLAESPVSGKISSCDSIVASGVERGKRSPTIKRASKTERNFQPYSCQRAVPISGKNVWPRESCARTSLWFHDSRMADLEKGFLRSTDSSVNPGQTDLHEALTDTRKGLTDNITDVKIKESPTSEFVFCIGKVISTFDNKNRFSSMGKERPKRCTPSTKMGKQSKVDSESLGKDAKSKGNIIKGGKIVDKHSSTLVSAKGKMKYQKISVVKQEMLLQKLHTENLSDFRIPILKDKNETIKKEYATSPEKSVCSLLDILEDPTASVRKGEEALSGHQFQSQEVTSTNILEEHANQFNSDTSESNFKEGTACKGKLVCTSHDSKLETSTWKDNSSSFTAGDTKNQTFGTVLASEIKSEDEYSNYLTQEEDNFYTDVMKAYEDDVLVIDVIQDDPDLFGDTEEQESSCNEEYCTENKSSTTVFSGQEVKLEPEVPQLPGISHWRLYPREVPIQDCGTMKSVIDVPLTVDSLSGISSVEGKTESSVEEEQLIESDELIKGYYRDEKCKLSKKIVAVKEEKANIQATIKIENAQHIEPVSHNHQLELPSPVMKTSGPQLQSTAVKPWTNDCRLLRNNLHLPSYPTNYVAWKKDKTGVTNVGLISVPNGYCRSYFNTLKGCGRTKCWYWHVPKPENEKFFSEILEKYISIGEAGLLKRAVQIFTNFYKEGILSLHFNSQVLNDLLISLLQSCLLKELFYVVHTCITIKILPTVDILLRTFEQVASMNLKELVPDLIDVSCKLVDAGMILEYEHVGCIRKFLSQLQLSSQEITTFTSRFQGTYLHKASLCDFTSAVAEFQHCKEKGDWARLGTLYVNLRRGCENFDDLEKYSLCIADILTSFVKEERPAIPFCEFAAAVNTDAYHNEADRTLLGRIGISVMFSYYRKQQWLKARKVLDVLHTLKIPFTFLKGLLGPERLVSRCCIVNVAVEIFLKCGSLDGAIWVLRESEWVINSLSWPCNRMDVLSRHNLLCTIASEYITKSRHGEAFEVLQNLPGFQNSCDSMDVSQYSFLFNKLLGACLDNEHIGISSTVMEFMFSKNIPVEFKLLRAMITSLGRSCMWLKARTHYKSALALGCYPPQEGNLYHKRLLIPSFMSEIEMLLGIEIFLVSNASSIQSPGAFNQILQIVLKRCEGHSIQKEEDYQSATERLIQAARISSPKLFIKLLTVNVNKEKVYSLKYASVLKWLKENMKWAGKVWLF</sequence>
<name>A0A6J0U3A4_9SAUR</name>
<dbReference type="InterPro" id="IPR038952">
    <property type="entry name" value="TOPAZ1"/>
</dbReference>
<feature type="domain" description="Protein TOPAZ1" evidence="9">
    <location>
        <begin position="1529"/>
        <end position="1704"/>
    </location>
</feature>
<evidence type="ECO:0000256" key="4">
    <source>
        <dbReference type="ARBA" id="ARBA00022490"/>
    </source>
</evidence>
<dbReference type="OrthoDB" id="8859650at2759"/>
<keyword evidence="10" id="KW-1185">Reference proteome</keyword>
<comment type="function">
    <text evidence="1">Important for normal spermatogenesis and male fertility. Specifically required for progression to the post-meiotic stages of spermatocyte development. Seems to be necessary for normal expression levels of a number of testis-expressed gene transcripts, although its role in this process is unclear.</text>
</comment>
<dbReference type="InterPro" id="IPR029435">
    <property type="entry name" value="TOPAZ1_dom"/>
</dbReference>
<feature type="region of interest" description="Disordered" evidence="8">
    <location>
        <begin position="546"/>
        <end position="566"/>
    </location>
</feature>
<feature type="compositionally biased region" description="Polar residues" evidence="8">
    <location>
        <begin position="552"/>
        <end position="563"/>
    </location>
</feature>
<dbReference type="GO" id="GO:0030154">
    <property type="term" value="P:cell differentiation"/>
    <property type="evidence" value="ECO:0007669"/>
    <property type="project" value="UniProtKB-KW"/>
</dbReference>
<dbReference type="GO" id="GO:0048137">
    <property type="term" value="P:spermatocyte division"/>
    <property type="evidence" value="ECO:0007669"/>
    <property type="project" value="TreeGrafter"/>
</dbReference>
<dbReference type="Pfam" id="PF14669">
    <property type="entry name" value="Asp_Glu_race_2"/>
    <property type="match status" value="1"/>
</dbReference>
<feature type="compositionally biased region" description="Basic and acidic residues" evidence="8">
    <location>
        <begin position="901"/>
        <end position="912"/>
    </location>
</feature>
<comment type="subcellular location">
    <subcellularLocation>
        <location evidence="2">Cytoplasm</location>
        <location evidence="2">Cytosol</location>
    </subcellularLocation>
</comment>
<evidence type="ECO:0000313" key="10">
    <source>
        <dbReference type="Proteomes" id="UP001652642"/>
    </source>
</evidence>
<evidence type="ECO:0000313" key="11">
    <source>
        <dbReference type="RefSeq" id="XP_020655147.2"/>
    </source>
</evidence>
<evidence type="ECO:0000256" key="6">
    <source>
        <dbReference type="ARBA" id="ARBA00022871"/>
    </source>
</evidence>
<evidence type="ECO:0000256" key="5">
    <source>
        <dbReference type="ARBA" id="ARBA00022782"/>
    </source>
</evidence>
<dbReference type="GeneID" id="110082160"/>
<evidence type="ECO:0000256" key="2">
    <source>
        <dbReference type="ARBA" id="ARBA00004514"/>
    </source>
</evidence>
<feature type="region of interest" description="Disordered" evidence="8">
    <location>
        <begin position="881"/>
        <end position="912"/>
    </location>
</feature>
<dbReference type="CTD" id="375337"/>
<accession>A0A6J0U3A4</accession>
<dbReference type="PANTHER" id="PTHR35671">
    <property type="entry name" value="PROTEIN TOPAZ1"/>
    <property type="match status" value="1"/>
</dbReference>
<dbReference type="KEGG" id="pvt:110082160"/>
<dbReference type="Proteomes" id="UP001652642">
    <property type="component" value="Chromosome 6"/>
</dbReference>
<reference evidence="11" key="1">
    <citation type="submission" date="2025-08" db="UniProtKB">
        <authorList>
            <consortium name="RefSeq"/>
        </authorList>
    </citation>
    <scope>IDENTIFICATION</scope>
</reference>
<organism evidence="10 11">
    <name type="scientific">Pogona vitticeps</name>
    <name type="common">central bearded dragon</name>
    <dbReference type="NCBI Taxonomy" id="103695"/>
    <lineage>
        <taxon>Eukaryota</taxon>
        <taxon>Metazoa</taxon>
        <taxon>Chordata</taxon>
        <taxon>Craniata</taxon>
        <taxon>Vertebrata</taxon>
        <taxon>Euteleostomi</taxon>
        <taxon>Lepidosauria</taxon>
        <taxon>Squamata</taxon>
        <taxon>Bifurcata</taxon>
        <taxon>Unidentata</taxon>
        <taxon>Episquamata</taxon>
        <taxon>Toxicofera</taxon>
        <taxon>Iguania</taxon>
        <taxon>Acrodonta</taxon>
        <taxon>Agamidae</taxon>
        <taxon>Amphibolurinae</taxon>
        <taxon>Pogona</taxon>
    </lineage>
</organism>
<evidence type="ECO:0000259" key="9">
    <source>
        <dbReference type="Pfam" id="PF14669"/>
    </source>
</evidence>
<dbReference type="PANTHER" id="PTHR35671:SF1">
    <property type="entry name" value="PROTEIN TOPAZ1"/>
    <property type="match status" value="1"/>
</dbReference>
<dbReference type="RefSeq" id="XP_020655147.2">
    <property type="nucleotide sequence ID" value="XM_020799488.2"/>
</dbReference>
<feature type="region of interest" description="Disordered" evidence="8">
    <location>
        <begin position="157"/>
        <end position="182"/>
    </location>
</feature>
<dbReference type="GO" id="GO:0005829">
    <property type="term" value="C:cytosol"/>
    <property type="evidence" value="ECO:0007669"/>
    <property type="project" value="UniProtKB-SubCell"/>
</dbReference>
<evidence type="ECO:0000256" key="3">
    <source>
        <dbReference type="ARBA" id="ARBA00016464"/>
    </source>
</evidence>
<keyword evidence="4" id="KW-0963">Cytoplasm</keyword>
<gene>
    <name evidence="11" type="primary">TOPAZ1</name>
</gene>
<feature type="compositionally biased region" description="Basic residues" evidence="8">
    <location>
        <begin position="173"/>
        <end position="182"/>
    </location>
</feature>